<dbReference type="Proteomes" id="UP000241647">
    <property type="component" value="Unassembled WGS sequence"/>
</dbReference>
<sequence>MQQVLSQALGSAWTTVVLDDILISPDTVDYSSRKPLSQRIIDAADPRVAASPPERVTAASERWNEITATVAAHPAEAVKLTGQLAGAWGQLVADNADLANPAVWARLAATVPLHDGYPNGQLASGIAWLVAVAHDLSQGQS</sequence>
<dbReference type="EMBL" id="PYHS01000033">
    <property type="protein sequence ID" value="PSR57711.1"/>
    <property type="molecule type" value="Genomic_DNA"/>
</dbReference>
<comment type="caution">
    <text evidence="1">The sequence shown here is derived from an EMBL/GenBank/DDBJ whole genome shotgun (WGS) entry which is preliminary data.</text>
</comment>
<evidence type="ECO:0000313" key="2">
    <source>
        <dbReference type="Proteomes" id="UP000241647"/>
    </source>
</evidence>
<name>A0A2T2YQD4_9NOCA</name>
<organism evidence="1 2">
    <name type="scientific">Nocardia nova</name>
    <dbReference type="NCBI Taxonomy" id="37330"/>
    <lineage>
        <taxon>Bacteria</taxon>
        <taxon>Bacillati</taxon>
        <taxon>Actinomycetota</taxon>
        <taxon>Actinomycetes</taxon>
        <taxon>Mycobacteriales</taxon>
        <taxon>Nocardiaceae</taxon>
        <taxon>Nocardia</taxon>
    </lineage>
</organism>
<accession>A0A2T2YQD4</accession>
<dbReference type="RefSeq" id="WP_063031785.1">
    <property type="nucleotide sequence ID" value="NZ_PYHS01000033.1"/>
</dbReference>
<reference evidence="1 2" key="1">
    <citation type="submission" date="2018-02" db="EMBL/GenBank/DDBJ databases">
        <title>8 Nocardia nova and 1 Nocardia cyriacigeorgica strain used for evolution to TMP-SMX.</title>
        <authorList>
            <person name="Mehta H."/>
            <person name="Weng J."/>
            <person name="Shamoo Y."/>
        </authorList>
    </citation>
    <scope>NUCLEOTIDE SEQUENCE [LARGE SCALE GENOMIC DNA]</scope>
    <source>
        <strain evidence="1 2">ATCC 33727</strain>
    </source>
</reference>
<evidence type="ECO:0000313" key="1">
    <source>
        <dbReference type="EMBL" id="PSR57711.1"/>
    </source>
</evidence>
<proteinExistence type="predicted"/>
<dbReference type="AlphaFoldDB" id="A0A2T2YQD4"/>
<protein>
    <submittedName>
        <fullName evidence="1">Uncharacterized protein</fullName>
    </submittedName>
</protein>
<gene>
    <name evidence="1" type="ORF">C8259_33675</name>
</gene>